<evidence type="ECO:0000313" key="1">
    <source>
        <dbReference type="Proteomes" id="UP000035642"/>
    </source>
</evidence>
<sequence length="68" mass="7690">MEDVVNGHQTKEFEEVGKSWKIFEEIECLLGYFDDLSLQVAQIPGHFPTVYLPRNRHHGSGFIGLGDG</sequence>
<keyword evidence="1" id="KW-1185">Reference proteome</keyword>
<name>A0A0K0D760_ANGCA</name>
<proteinExistence type="predicted"/>
<dbReference type="Proteomes" id="UP000035642">
    <property type="component" value="Unassembled WGS sequence"/>
</dbReference>
<evidence type="ECO:0000313" key="2">
    <source>
        <dbReference type="WBParaSite" id="ACAC_0000590501-mRNA-1"/>
    </source>
</evidence>
<accession>A0A0K0D760</accession>
<dbReference type="WBParaSite" id="ACAC_0000590501-mRNA-1">
    <property type="protein sequence ID" value="ACAC_0000590501-mRNA-1"/>
    <property type="gene ID" value="ACAC_0000590501"/>
</dbReference>
<organism evidence="1 2">
    <name type="scientific">Angiostrongylus cantonensis</name>
    <name type="common">Rat lungworm</name>
    <dbReference type="NCBI Taxonomy" id="6313"/>
    <lineage>
        <taxon>Eukaryota</taxon>
        <taxon>Metazoa</taxon>
        <taxon>Ecdysozoa</taxon>
        <taxon>Nematoda</taxon>
        <taxon>Chromadorea</taxon>
        <taxon>Rhabditida</taxon>
        <taxon>Rhabditina</taxon>
        <taxon>Rhabditomorpha</taxon>
        <taxon>Strongyloidea</taxon>
        <taxon>Metastrongylidae</taxon>
        <taxon>Angiostrongylus</taxon>
    </lineage>
</organism>
<reference evidence="1" key="1">
    <citation type="submission" date="2012-09" db="EMBL/GenBank/DDBJ databases">
        <authorList>
            <person name="Martin A.A."/>
        </authorList>
    </citation>
    <scope>NUCLEOTIDE SEQUENCE</scope>
</reference>
<dbReference type="AlphaFoldDB" id="A0A0K0D760"/>
<reference evidence="2" key="2">
    <citation type="submission" date="2017-02" db="UniProtKB">
        <authorList>
            <consortium name="WormBaseParasite"/>
        </authorList>
    </citation>
    <scope>IDENTIFICATION</scope>
</reference>
<protein>
    <submittedName>
        <fullName evidence="2">Ovule protein</fullName>
    </submittedName>
</protein>